<dbReference type="Gene3D" id="2.102.10.10">
    <property type="entry name" value="Rieske [2Fe-2S] iron-sulphur domain"/>
    <property type="match status" value="1"/>
</dbReference>
<evidence type="ECO:0000256" key="2">
    <source>
        <dbReference type="ARBA" id="ARBA00022723"/>
    </source>
</evidence>
<evidence type="ECO:0000313" key="8">
    <source>
        <dbReference type="Proteomes" id="UP000242146"/>
    </source>
</evidence>
<keyword evidence="3" id="KW-0408">Iron</keyword>
<accession>A0A1X2GBL7</accession>
<evidence type="ECO:0000256" key="3">
    <source>
        <dbReference type="ARBA" id="ARBA00023004"/>
    </source>
</evidence>
<protein>
    <recommendedName>
        <fullName evidence="6">Rieske domain-containing protein</fullName>
    </recommendedName>
</protein>
<dbReference type="GO" id="GO:0046872">
    <property type="term" value="F:metal ion binding"/>
    <property type="evidence" value="ECO:0007669"/>
    <property type="project" value="UniProtKB-KW"/>
</dbReference>
<sequence length="349" mass="38297">MGKKGFSLFESYMSSLSVNDPNEDQETPLPDSMRSSTLLEQIGKERGWTDDQVQSDIQVLQNNRLHFVRDLRSLSDHSWTVIDILPLVRDLLRQGIRIQGKPGREGSSNESLSCGDDVKEKKKKDKKDKKDKKKKDKKLGKSVQPSVLVAKDEVAMAMEPDGGGPSQEDILADVLSDDPETIRNTINNGSMDLGKGLPDEDADATHASDRPKKTVSFSEQDATIPCPDKSKPAVVLEDSSDESSTTSSSSSDEASVRPKKAKDKPSAPTNGFSSTRPIQVVTPNRIRVKTGSGTVYECDRFCPHKGVDLATWGQVIGNTLVCSKHNWRFNLTGASTNGRSVHPCQVNDW</sequence>
<keyword evidence="4" id="KW-0411">Iron-sulfur</keyword>
<dbReference type="InterPro" id="IPR017941">
    <property type="entry name" value="Rieske_2Fe-2S"/>
</dbReference>
<keyword evidence="2" id="KW-0479">Metal-binding</keyword>
<reference evidence="7 8" key="1">
    <citation type="submission" date="2016-07" db="EMBL/GenBank/DDBJ databases">
        <title>Pervasive Adenine N6-methylation of Active Genes in Fungi.</title>
        <authorList>
            <consortium name="DOE Joint Genome Institute"/>
            <person name="Mondo S.J."/>
            <person name="Dannebaum R.O."/>
            <person name="Kuo R.C."/>
            <person name="Labutti K."/>
            <person name="Haridas S."/>
            <person name="Kuo A."/>
            <person name="Salamov A."/>
            <person name="Ahrendt S.R."/>
            <person name="Lipzen A."/>
            <person name="Sullivan W."/>
            <person name="Andreopoulos W.B."/>
            <person name="Clum A."/>
            <person name="Lindquist E."/>
            <person name="Daum C."/>
            <person name="Ramamoorthy G.K."/>
            <person name="Gryganskyi A."/>
            <person name="Culley D."/>
            <person name="Magnuson J.K."/>
            <person name="James T.Y."/>
            <person name="O'Malley M.A."/>
            <person name="Stajich J.E."/>
            <person name="Spatafora J.W."/>
            <person name="Visel A."/>
            <person name="Grigoriev I.V."/>
        </authorList>
    </citation>
    <scope>NUCLEOTIDE SEQUENCE [LARGE SCALE GENOMIC DNA]</scope>
    <source>
        <strain evidence="7 8">NRRL 3301</strain>
    </source>
</reference>
<feature type="compositionally biased region" description="Polar residues" evidence="5">
    <location>
        <begin position="267"/>
        <end position="277"/>
    </location>
</feature>
<feature type="domain" description="Rieske" evidence="6">
    <location>
        <begin position="259"/>
        <end position="349"/>
    </location>
</feature>
<dbReference type="Proteomes" id="UP000242146">
    <property type="component" value="Unassembled WGS sequence"/>
</dbReference>
<gene>
    <name evidence="7" type="ORF">DM01DRAFT_1338052</name>
</gene>
<dbReference type="EMBL" id="MCGT01000025">
    <property type="protein sequence ID" value="ORX49920.1"/>
    <property type="molecule type" value="Genomic_DNA"/>
</dbReference>
<evidence type="ECO:0000256" key="4">
    <source>
        <dbReference type="ARBA" id="ARBA00023014"/>
    </source>
</evidence>
<keyword evidence="1" id="KW-0001">2Fe-2S</keyword>
<dbReference type="InterPro" id="IPR036922">
    <property type="entry name" value="Rieske_2Fe-2S_sf"/>
</dbReference>
<name>A0A1X2GBL7_9FUNG</name>
<feature type="compositionally biased region" description="Basic residues" evidence="5">
    <location>
        <begin position="121"/>
        <end position="140"/>
    </location>
</feature>
<evidence type="ECO:0000259" key="6">
    <source>
        <dbReference type="PROSITE" id="PS51296"/>
    </source>
</evidence>
<dbReference type="SUPFAM" id="SSF50022">
    <property type="entry name" value="ISP domain"/>
    <property type="match status" value="1"/>
</dbReference>
<evidence type="ECO:0000256" key="5">
    <source>
        <dbReference type="SAM" id="MobiDB-lite"/>
    </source>
</evidence>
<dbReference type="Pfam" id="PF00355">
    <property type="entry name" value="Rieske"/>
    <property type="match status" value="1"/>
</dbReference>
<dbReference type="AlphaFoldDB" id="A0A1X2GBL7"/>
<feature type="compositionally biased region" description="Low complexity" evidence="5">
    <location>
        <begin position="242"/>
        <end position="253"/>
    </location>
</feature>
<feature type="region of interest" description="Disordered" evidence="5">
    <location>
        <begin position="99"/>
        <end position="277"/>
    </location>
</feature>
<dbReference type="PROSITE" id="PS51296">
    <property type="entry name" value="RIESKE"/>
    <property type="match status" value="1"/>
</dbReference>
<keyword evidence="8" id="KW-1185">Reference proteome</keyword>
<evidence type="ECO:0000256" key="1">
    <source>
        <dbReference type="ARBA" id="ARBA00022714"/>
    </source>
</evidence>
<feature type="compositionally biased region" description="Basic and acidic residues" evidence="5">
    <location>
        <begin position="203"/>
        <end position="212"/>
    </location>
</feature>
<dbReference type="OrthoDB" id="426882at2759"/>
<evidence type="ECO:0000313" key="7">
    <source>
        <dbReference type="EMBL" id="ORX49920.1"/>
    </source>
</evidence>
<comment type="caution">
    <text evidence="7">The sequence shown here is derived from an EMBL/GenBank/DDBJ whole genome shotgun (WGS) entry which is preliminary data.</text>
</comment>
<dbReference type="GO" id="GO:0051537">
    <property type="term" value="F:2 iron, 2 sulfur cluster binding"/>
    <property type="evidence" value="ECO:0007669"/>
    <property type="project" value="UniProtKB-KW"/>
</dbReference>
<organism evidence="7 8">
    <name type="scientific">Hesseltinella vesiculosa</name>
    <dbReference type="NCBI Taxonomy" id="101127"/>
    <lineage>
        <taxon>Eukaryota</taxon>
        <taxon>Fungi</taxon>
        <taxon>Fungi incertae sedis</taxon>
        <taxon>Mucoromycota</taxon>
        <taxon>Mucoromycotina</taxon>
        <taxon>Mucoromycetes</taxon>
        <taxon>Mucorales</taxon>
        <taxon>Cunninghamellaceae</taxon>
        <taxon>Hesseltinella</taxon>
    </lineage>
</organism>
<proteinExistence type="predicted"/>